<evidence type="ECO:0000256" key="2">
    <source>
        <dbReference type="SAM" id="MobiDB-lite"/>
    </source>
</evidence>
<dbReference type="WBParaSite" id="PSU_v2.g3402.t1">
    <property type="protein sequence ID" value="PSU_v2.g3402.t1"/>
    <property type="gene ID" value="PSU_v2.g3402"/>
</dbReference>
<keyword evidence="3" id="KW-1185">Reference proteome</keyword>
<evidence type="ECO:0000313" key="3">
    <source>
        <dbReference type="Proteomes" id="UP000887577"/>
    </source>
</evidence>
<proteinExistence type="predicted"/>
<feature type="region of interest" description="Disordered" evidence="2">
    <location>
        <begin position="629"/>
        <end position="664"/>
    </location>
</feature>
<feature type="coiled-coil region" evidence="1">
    <location>
        <begin position="71"/>
        <end position="316"/>
    </location>
</feature>
<feature type="compositionally biased region" description="Polar residues" evidence="2">
    <location>
        <begin position="547"/>
        <end position="581"/>
    </location>
</feature>
<feature type="region of interest" description="Disordered" evidence="2">
    <location>
        <begin position="440"/>
        <end position="470"/>
    </location>
</feature>
<sequence>MSKNPSKSRPPPLLLDNVDYFDFFKRKYDGWVLDDFCKQWDEFDCKKINGIVHYNVLQVFKFMLEKRNNKIVATEKSRKAKDEKIDSLEREKSGAIKNLNKQNEENTKLKLRIQELEGLWARECRKSDNDEEIVKLKNEIKNLQKVIKSKEDKYQEIVEKKEGELENVIAEVQSLQERNEELEIDLIAANNSIQNYSQKCNAFQQEINRLKSEINALNQNAKKLEIQMQQSNNVQNQLQSDLCEAKDSIQQLQSESQKEINRIKSESNEAKKELEITQNQQINKLKNELEQLKTNFEWAEEELKEYKEECKSYKSTDESQILQIQQLQLALECSTDDGKKMQAELTAFRKGNYENIERKAALLNKLAKSAKDVQKEELCQLKSVNAEAKKEKSLQKENESLSKEIQKYQLDYKNIVNEKNELTIKMDELKAQLIDSKKRRNRLDKRAERQKELRDGQQQNGNGEESSKRARFEMQPPPFLNMPVLIRQPNVQGSSPPNLISPSAANTSLHSAQLLRTGSHRNVNEVQQSPPNLVNQLNEASQMPQQFHLNCPSSNSTMTSTNFPSCSSNTNNNIHQQQQPYHPNFLPQMMPPSQTMWAQYQQQLLCHEIYMRNCQQQQQQQQHIRPPFQAQMLRQPPPPQQQQQQPVPHQPPPPYQFPNNRVPK</sequence>
<feature type="region of interest" description="Disordered" evidence="2">
    <location>
        <begin position="547"/>
        <end position="583"/>
    </location>
</feature>
<protein>
    <submittedName>
        <fullName evidence="4">Uncharacterized protein</fullName>
    </submittedName>
</protein>
<feature type="compositionally biased region" description="Basic and acidic residues" evidence="2">
    <location>
        <begin position="444"/>
        <end position="455"/>
    </location>
</feature>
<dbReference type="Gene3D" id="1.10.287.1490">
    <property type="match status" value="1"/>
</dbReference>
<reference evidence="4" key="1">
    <citation type="submission" date="2022-11" db="UniProtKB">
        <authorList>
            <consortium name="WormBaseParasite"/>
        </authorList>
    </citation>
    <scope>IDENTIFICATION</scope>
</reference>
<evidence type="ECO:0000256" key="1">
    <source>
        <dbReference type="SAM" id="Coils"/>
    </source>
</evidence>
<organism evidence="3 4">
    <name type="scientific">Panagrolaimus superbus</name>
    <dbReference type="NCBI Taxonomy" id="310955"/>
    <lineage>
        <taxon>Eukaryota</taxon>
        <taxon>Metazoa</taxon>
        <taxon>Ecdysozoa</taxon>
        <taxon>Nematoda</taxon>
        <taxon>Chromadorea</taxon>
        <taxon>Rhabditida</taxon>
        <taxon>Tylenchina</taxon>
        <taxon>Panagrolaimomorpha</taxon>
        <taxon>Panagrolaimoidea</taxon>
        <taxon>Panagrolaimidae</taxon>
        <taxon>Panagrolaimus</taxon>
    </lineage>
</organism>
<keyword evidence="1" id="KW-0175">Coiled coil</keyword>
<dbReference type="PANTHER" id="PTHR23159:SF31">
    <property type="entry name" value="CENTROSOME-ASSOCIATED PROTEIN CEP250 ISOFORM X1"/>
    <property type="match status" value="1"/>
</dbReference>
<dbReference type="PANTHER" id="PTHR23159">
    <property type="entry name" value="CENTROSOMAL PROTEIN 2"/>
    <property type="match status" value="1"/>
</dbReference>
<dbReference type="Proteomes" id="UP000887577">
    <property type="component" value="Unplaced"/>
</dbReference>
<accession>A0A914YTB4</accession>
<dbReference type="AlphaFoldDB" id="A0A914YTB4"/>
<name>A0A914YTB4_9BILA</name>
<evidence type="ECO:0000313" key="4">
    <source>
        <dbReference type="WBParaSite" id="PSU_v2.g3402.t1"/>
    </source>
</evidence>